<dbReference type="VEuPathDB" id="AmoebaDB:NfTy_045590"/>
<dbReference type="VEuPathDB" id="AmoebaDB:FDP41_005733"/>
<comment type="caution">
    <text evidence="2">The sequence shown here is derived from an EMBL/GenBank/DDBJ whole genome shotgun (WGS) entry which is preliminary data.</text>
</comment>
<feature type="compositionally biased region" description="Polar residues" evidence="1">
    <location>
        <begin position="214"/>
        <end position="231"/>
    </location>
</feature>
<dbReference type="GeneID" id="68112951"/>
<feature type="compositionally biased region" description="Low complexity" evidence="1">
    <location>
        <begin position="87"/>
        <end position="97"/>
    </location>
</feature>
<protein>
    <submittedName>
        <fullName evidence="2">Uncharacterized protein</fullName>
    </submittedName>
</protein>
<feature type="compositionally biased region" description="Low complexity" evidence="1">
    <location>
        <begin position="190"/>
        <end position="200"/>
    </location>
</feature>
<dbReference type="RefSeq" id="XP_044559693.1">
    <property type="nucleotide sequence ID" value="XM_044709290.1"/>
</dbReference>
<feature type="compositionally biased region" description="Low complexity" evidence="1">
    <location>
        <begin position="49"/>
        <end position="63"/>
    </location>
</feature>
<accession>A0A6A5BLU0</accession>
<feature type="compositionally biased region" description="Basic and acidic residues" evidence="1">
    <location>
        <begin position="158"/>
        <end position="184"/>
    </location>
</feature>
<dbReference type="EMBL" id="VFQX01000048">
    <property type="protein sequence ID" value="KAF0974980.1"/>
    <property type="molecule type" value="Genomic_DNA"/>
</dbReference>
<organism evidence="2 3">
    <name type="scientific">Naegleria fowleri</name>
    <name type="common">Brain eating amoeba</name>
    <dbReference type="NCBI Taxonomy" id="5763"/>
    <lineage>
        <taxon>Eukaryota</taxon>
        <taxon>Discoba</taxon>
        <taxon>Heterolobosea</taxon>
        <taxon>Tetramitia</taxon>
        <taxon>Eutetramitia</taxon>
        <taxon>Vahlkampfiidae</taxon>
        <taxon>Naegleria</taxon>
    </lineage>
</organism>
<feature type="region of interest" description="Disordered" evidence="1">
    <location>
        <begin position="1"/>
        <end position="419"/>
    </location>
</feature>
<dbReference type="OrthoDB" id="10471366at2759"/>
<feature type="compositionally biased region" description="Pro residues" evidence="1">
    <location>
        <begin position="75"/>
        <end position="86"/>
    </location>
</feature>
<keyword evidence="3" id="KW-1185">Reference proteome</keyword>
<dbReference type="Proteomes" id="UP000444721">
    <property type="component" value="Unassembled WGS sequence"/>
</dbReference>
<feature type="compositionally biased region" description="Basic and acidic residues" evidence="1">
    <location>
        <begin position="405"/>
        <end position="419"/>
    </location>
</feature>
<feature type="compositionally biased region" description="Polar residues" evidence="1">
    <location>
        <begin position="322"/>
        <end position="334"/>
    </location>
</feature>
<proteinExistence type="predicted"/>
<gene>
    <name evidence="2" type="ORF">FDP41_005733</name>
</gene>
<evidence type="ECO:0000313" key="2">
    <source>
        <dbReference type="EMBL" id="KAF0974980.1"/>
    </source>
</evidence>
<sequence length="930" mass="104124">MYKGRNSSSPYERPSMKERDSGSKFIVAKNPFRHTTRSSVSPPPPPPATHSSTGSGGTSTSSSDRNASNNNGRKPSPPQPPPPPPSSSSSSSTSSSSKPPPPPPLSSSNTSSPKPNRPPPPPIDTNNSSSKATVLATKITERPPPPPPSSNSSSPQQNKERVGSDSSGHKDRYESSRREDSSDYHRHRSSSPPKRQSSSSRSHDNDSPIRSPQKRSTSPNRFNKYSNNNGSHYRDKHYHSDHSRSRSPSRNYYNSHTSEKNKESSTNKTTLLPISPKEERKMPDIQENQKGSPSIASVPQPPPPPPSSSNGEQVPPPPPPLTKTSPERTTNLQKIQIPPPPIESPHKKEYGRISTKVTPPPPPPLTSAADVNQKSNFNNKQEKTTDRKKPQHEEDQVSSINIKQSSEKPAERPKEGEKRKLDLIEVDNVSPKIPKIVDNRSTTNIEVAVPAEKKELSDKSASPEQSIITSITMNISEKLKPASTTEARPQPHSRVLRISIENRNPIVNNELEGYGIFKFFPNATRAKKEGVRDYLIEFSSIEDVIPFLERESIASIDEEYITLKIPKSSIPHQYKHNDNLLISDIIEFLKGKSDRGYGDVAHTYWENLVETLKIPDASSSVDFLKFRERRVLKKIEGFDFGILVNSTSKVEGGVEKMNSSTKESCFIYAFVMDKPELHSCVLTVDELRKCFPTAKNISIVDPEKILLEFNSVDDMKVYKKISNHNIYRVRNREFFLKKASQIKQQMVVSRNDDTSSVVMNGEVEIVCPITPTTLDSAPSIASSSTETPKSSKAQEILSLLRRQLQEKTPKPPSESEGQRVESLRNILRQQMSGKSSTSPTSNTSDTNNSFIHLEENYSDNMEDIHEENDVMEVTVEEENNEPPKPEIQNLRSMLRQQMTEQKNDTLRTPQKPRKKTFSYHYSLFHKSFTK</sequence>
<dbReference type="AlphaFoldDB" id="A0A6A5BLU0"/>
<feature type="compositionally biased region" description="Low complexity" evidence="1">
    <location>
        <begin position="246"/>
        <end position="255"/>
    </location>
</feature>
<reference evidence="2 3" key="1">
    <citation type="journal article" date="2019" name="Sci. Rep.">
        <title>Nanopore sequencing improves the draft genome of the human pathogenic amoeba Naegleria fowleri.</title>
        <authorList>
            <person name="Liechti N."/>
            <person name="Schurch N."/>
            <person name="Bruggmann R."/>
            <person name="Wittwer M."/>
        </authorList>
    </citation>
    <scope>NUCLEOTIDE SEQUENCE [LARGE SCALE GENOMIC DNA]</scope>
    <source>
        <strain evidence="2 3">ATCC 30894</strain>
    </source>
</reference>
<evidence type="ECO:0000256" key="1">
    <source>
        <dbReference type="SAM" id="MobiDB-lite"/>
    </source>
</evidence>
<feature type="compositionally biased region" description="Polar residues" evidence="1">
    <location>
        <begin position="1"/>
        <end position="10"/>
    </location>
</feature>
<feature type="compositionally biased region" description="Basic and acidic residues" evidence="1">
    <location>
        <begin position="380"/>
        <end position="395"/>
    </location>
</feature>
<evidence type="ECO:0000313" key="3">
    <source>
        <dbReference type="Proteomes" id="UP000444721"/>
    </source>
</evidence>
<feature type="compositionally biased region" description="Polar residues" evidence="1">
    <location>
        <begin position="64"/>
        <end position="73"/>
    </location>
</feature>
<dbReference type="VEuPathDB" id="AmoebaDB:NF0083530"/>
<dbReference type="VEuPathDB" id="AmoebaDB:NF0083540"/>
<dbReference type="OMA" id="FIGEYHQ"/>
<name>A0A6A5BLU0_NAEFO</name>
<feature type="compositionally biased region" description="Polar residues" evidence="1">
    <location>
        <begin position="369"/>
        <end position="379"/>
    </location>
</feature>